<accession>A0A133V6J2</accession>
<protein>
    <submittedName>
        <fullName evidence="1">Uncharacterized protein</fullName>
    </submittedName>
</protein>
<keyword evidence="2" id="KW-1185">Reference proteome</keyword>
<dbReference type="AlphaFoldDB" id="A0A133V6J2"/>
<organism evidence="1 2">
    <name type="scientific">candidate division MSBL1 archaeon SCGC-AAA261F17</name>
    <dbReference type="NCBI Taxonomy" id="1698274"/>
    <lineage>
        <taxon>Archaea</taxon>
        <taxon>Methanobacteriati</taxon>
        <taxon>Methanobacteriota</taxon>
        <taxon>candidate division MSBL1</taxon>
    </lineage>
</organism>
<evidence type="ECO:0000313" key="1">
    <source>
        <dbReference type="EMBL" id="KXB02047.1"/>
    </source>
</evidence>
<dbReference type="Proteomes" id="UP000070035">
    <property type="component" value="Unassembled WGS sequence"/>
</dbReference>
<evidence type="ECO:0000313" key="2">
    <source>
        <dbReference type="Proteomes" id="UP000070035"/>
    </source>
</evidence>
<proteinExistence type="predicted"/>
<comment type="caution">
    <text evidence="1">The sequence shown here is derived from an EMBL/GenBank/DDBJ whole genome shotgun (WGS) entry which is preliminary data.</text>
</comment>
<gene>
    <name evidence="1" type="ORF">AKJ44_01525</name>
</gene>
<name>A0A133V6J2_9EURY</name>
<sequence length="81" mass="8778">MKGELEAISERLGEIDAELAADLLKVIYDLPETPEAAALLESMSLVRSVGAIRIFVGRDEFGYVVGMFANLTDARMTSTKA</sequence>
<reference evidence="1 2" key="1">
    <citation type="journal article" date="2016" name="Sci. Rep.">
        <title>Metabolic traits of an uncultured archaeal lineage -MSBL1- from brine pools of the Red Sea.</title>
        <authorList>
            <person name="Mwirichia R."/>
            <person name="Alam I."/>
            <person name="Rashid M."/>
            <person name="Vinu M."/>
            <person name="Ba-Alawi W."/>
            <person name="Anthony Kamau A."/>
            <person name="Kamanda Ngugi D."/>
            <person name="Goker M."/>
            <person name="Klenk H.P."/>
            <person name="Bajic V."/>
            <person name="Stingl U."/>
        </authorList>
    </citation>
    <scope>NUCLEOTIDE SEQUENCE [LARGE SCALE GENOMIC DNA]</scope>
    <source>
        <strain evidence="1">SCGC-AAA261F17</strain>
    </source>
</reference>
<dbReference type="EMBL" id="LHXY01000015">
    <property type="protein sequence ID" value="KXB02047.1"/>
    <property type="molecule type" value="Genomic_DNA"/>
</dbReference>